<evidence type="ECO:0000313" key="3">
    <source>
        <dbReference type="EMBL" id="ASK66742.1"/>
    </source>
</evidence>
<dbReference type="AlphaFoldDB" id="A0A220UFS5"/>
<proteinExistence type="predicted"/>
<dbReference type="Gene3D" id="3.40.50.720">
    <property type="entry name" value="NAD(P)-binding Rossmann-like Domain"/>
    <property type="match status" value="1"/>
</dbReference>
<evidence type="ECO:0000313" key="4">
    <source>
        <dbReference type="Proteomes" id="UP000198398"/>
    </source>
</evidence>
<keyword evidence="4" id="KW-1185">Reference proteome</keyword>
<dbReference type="InterPro" id="IPR028939">
    <property type="entry name" value="P5C_Rdtase_cat_N"/>
</dbReference>
<evidence type="ECO:0000259" key="2">
    <source>
        <dbReference type="Pfam" id="PF03807"/>
    </source>
</evidence>
<dbReference type="InterPro" id="IPR051267">
    <property type="entry name" value="STEAP_metalloreductase"/>
</dbReference>
<evidence type="ECO:0000256" key="1">
    <source>
        <dbReference type="ARBA" id="ARBA00023002"/>
    </source>
</evidence>
<reference evidence="4" key="1">
    <citation type="submission" date="2017-07" db="EMBL/GenBank/DDBJ databases">
        <title>Brachybacterium sp. VR2415.</title>
        <authorList>
            <person name="Tak E.J."/>
            <person name="Bae J.-W."/>
        </authorList>
    </citation>
    <scope>NUCLEOTIDE SEQUENCE [LARGE SCALE GENOMIC DNA]</scope>
    <source>
        <strain evidence="4">VR2415</strain>
    </source>
</reference>
<accession>A0A220UFS5</accession>
<dbReference type="GO" id="GO:0016491">
    <property type="term" value="F:oxidoreductase activity"/>
    <property type="evidence" value="ECO:0007669"/>
    <property type="project" value="UniProtKB-KW"/>
</dbReference>
<dbReference type="PANTHER" id="PTHR14239">
    <property type="entry name" value="DUDULIN-RELATED"/>
    <property type="match status" value="1"/>
</dbReference>
<name>A0A220UFS5_9MICO</name>
<protein>
    <submittedName>
        <fullName evidence="3">Oxidoreductase</fullName>
    </submittedName>
</protein>
<dbReference type="Pfam" id="PF03807">
    <property type="entry name" value="F420_oxidored"/>
    <property type="match status" value="1"/>
</dbReference>
<dbReference type="EMBL" id="CP022316">
    <property type="protein sequence ID" value="ASK66742.1"/>
    <property type="molecule type" value="Genomic_DNA"/>
</dbReference>
<gene>
    <name evidence="3" type="ORF">CFK39_14025</name>
</gene>
<dbReference type="PANTHER" id="PTHR14239:SF10">
    <property type="entry name" value="REDUCTASE"/>
    <property type="match status" value="1"/>
</dbReference>
<organism evidence="3 4">
    <name type="scientific">Brachybacterium avium</name>
    <dbReference type="NCBI Taxonomy" id="2017485"/>
    <lineage>
        <taxon>Bacteria</taxon>
        <taxon>Bacillati</taxon>
        <taxon>Actinomycetota</taxon>
        <taxon>Actinomycetes</taxon>
        <taxon>Micrococcales</taxon>
        <taxon>Dermabacteraceae</taxon>
        <taxon>Brachybacterium</taxon>
    </lineage>
</organism>
<sequence length="202" mass="20869">MDIGILGTGSVAQALAGGCARAGHTVTLGSRHPESRADLPLTVAGLAETARGADVIVNATPGASSEELLAQVGADAIGDKLLIDVANAATASFDLLYPDSSLGERLQQQFPDAKVVKTMNTCAGKVFVDPGALDPSSIFVSGDDARAKSRVVALLRDLGWPEDAIVDLGGIATAKGPEHYFIMWACLTDALATTELNLRVVR</sequence>
<dbReference type="Proteomes" id="UP000198398">
    <property type="component" value="Chromosome"/>
</dbReference>
<dbReference type="RefSeq" id="WP_089065978.1">
    <property type="nucleotide sequence ID" value="NZ_CP022316.1"/>
</dbReference>
<dbReference type="InterPro" id="IPR036291">
    <property type="entry name" value="NAD(P)-bd_dom_sf"/>
</dbReference>
<dbReference type="SUPFAM" id="SSF51735">
    <property type="entry name" value="NAD(P)-binding Rossmann-fold domains"/>
    <property type="match status" value="1"/>
</dbReference>
<feature type="domain" description="Pyrroline-5-carboxylate reductase catalytic N-terminal" evidence="2">
    <location>
        <begin position="3"/>
        <end position="87"/>
    </location>
</feature>
<dbReference type="KEGG" id="brv:CFK39_14025"/>
<dbReference type="OrthoDB" id="3194817at2"/>
<keyword evidence="1" id="KW-0560">Oxidoreductase</keyword>